<gene>
    <name evidence="5" type="ORF">DY251_11345</name>
</gene>
<dbReference type="GO" id="GO:0030313">
    <property type="term" value="C:cell envelope"/>
    <property type="evidence" value="ECO:0007669"/>
    <property type="project" value="UniProtKB-SubCell"/>
</dbReference>
<proteinExistence type="inferred from homology"/>
<reference evidence="6" key="1">
    <citation type="submission" date="2018-08" db="EMBL/GenBank/DDBJ databases">
        <authorList>
            <person name="Im W.T."/>
        </authorList>
    </citation>
    <scope>NUCLEOTIDE SEQUENCE [LARGE SCALE GENOMIC DNA]</scope>
    <source>
        <strain evidence="6">LA-28</strain>
    </source>
</reference>
<accession>A0A371XED6</accession>
<keyword evidence="3" id="KW-0732">Signal</keyword>
<protein>
    <recommendedName>
        <fullName evidence="4">Periplasmic binding protein domain-containing protein</fullName>
    </recommendedName>
</protein>
<comment type="caution">
    <text evidence="5">The sequence shown here is derived from an EMBL/GenBank/DDBJ whole genome shotgun (WGS) entry which is preliminary data.</text>
</comment>
<evidence type="ECO:0000256" key="1">
    <source>
        <dbReference type="ARBA" id="ARBA00004196"/>
    </source>
</evidence>
<dbReference type="InterPro" id="IPR006311">
    <property type="entry name" value="TAT_signal"/>
</dbReference>
<evidence type="ECO:0000313" key="5">
    <source>
        <dbReference type="EMBL" id="RFC67572.1"/>
    </source>
</evidence>
<dbReference type="Gene3D" id="3.40.50.2300">
    <property type="match status" value="2"/>
</dbReference>
<dbReference type="RefSeq" id="WP_116624006.1">
    <property type="nucleotide sequence ID" value="NZ_QURN01000007.1"/>
</dbReference>
<comment type="subcellular location">
    <subcellularLocation>
        <location evidence="1">Cell envelope</location>
    </subcellularLocation>
</comment>
<name>A0A371XED6_9HYPH</name>
<dbReference type="InterPro" id="IPR028082">
    <property type="entry name" value="Peripla_BP_I"/>
</dbReference>
<sequence length="359" mass="38340">MINKRIDRRTLLGWGAGAAAGAVMLPRLSLADVISNAKIEASSEMSKGVNKSGKLRIGFSNGFSGNTWRTQNLASMQTEAGANADRYELITVDGQGDITKQVNDIEDLIAQNVDALLVIPNSGTAVVPALRKAMKAGIVTIPFNLPVEGDNWTAFIGTDPKKKGATTGKFLNDALGGKGKIVALGGLPGNSYTAECWAGAQTEFAPGIEVLAFKDAHWQEDKAKVVMADLIAAYPEIDGVWCDGGQDAAGGLKALMAANRPLVPVTGDDYNGLLKLYDKEKGNNPKFKIGCVSEPTWEGVVALRTAVKLLSGEDQPKRQIISPVLMDGSNYEQFIKRDLPDGVFVDTLLTDEELKKLFS</sequence>
<evidence type="ECO:0000256" key="2">
    <source>
        <dbReference type="ARBA" id="ARBA00007639"/>
    </source>
</evidence>
<evidence type="ECO:0000313" key="6">
    <source>
        <dbReference type="Proteomes" id="UP000262379"/>
    </source>
</evidence>
<evidence type="ECO:0000256" key="3">
    <source>
        <dbReference type="ARBA" id="ARBA00022729"/>
    </source>
</evidence>
<organism evidence="5 6">
    <name type="scientific">Mesorhizobium denitrificans</name>
    <dbReference type="NCBI Taxonomy" id="2294114"/>
    <lineage>
        <taxon>Bacteria</taxon>
        <taxon>Pseudomonadati</taxon>
        <taxon>Pseudomonadota</taxon>
        <taxon>Alphaproteobacteria</taxon>
        <taxon>Hyphomicrobiales</taxon>
        <taxon>Phyllobacteriaceae</taxon>
        <taxon>Mesorhizobium</taxon>
    </lineage>
</organism>
<dbReference type="AlphaFoldDB" id="A0A371XED6"/>
<evidence type="ECO:0000259" key="4">
    <source>
        <dbReference type="Pfam" id="PF13407"/>
    </source>
</evidence>
<dbReference type="GO" id="GO:0030246">
    <property type="term" value="F:carbohydrate binding"/>
    <property type="evidence" value="ECO:0007669"/>
    <property type="project" value="UniProtKB-ARBA"/>
</dbReference>
<dbReference type="InterPro" id="IPR025997">
    <property type="entry name" value="SBP_2_dom"/>
</dbReference>
<keyword evidence="6" id="KW-1185">Reference proteome</keyword>
<dbReference type="PANTHER" id="PTHR46847:SF1">
    <property type="entry name" value="D-ALLOSE-BINDING PERIPLASMIC PROTEIN-RELATED"/>
    <property type="match status" value="1"/>
</dbReference>
<comment type="similarity">
    <text evidence="2">Belongs to the bacterial solute-binding protein 2 family.</text>
</comment>
<dbReference type="EMBL" id="QURN01000007">
    <property type="protein sequence ID" value="RFC67572.1"/>
    <property type="molecule type" value="Genomic_DNA"/>
</dbReference>
<dbReference type="SUPFAM" id="SSF53822">
    <property type="entry name" value="Periplasmic binding protein-like I"/>
    <property type="match status" value="1"/>
</dbReference>
<dbReference type="PANTHER" id="PTHR46847">
    <property type="entry name" value="D-ALLOSE-BINDING PERIPLASMIC PROTEIN-RELATED"/>
    <property type="match status" value="1"/>
</dbReference>
<dbReference type="Proteomes" id="UP000262379">
    <property type="component" value="Unassembled WGS sequence"/>
</dbReference>
<dbReference type="CDD" id="cd19996">
    <property type="entry name" value="PBP1_ABC_sugar_binding-like"/>
    <property type="match status" value="1"/>
</dbReference>
<feature type="domain" description="Periplasmic binding protein" evidence="4">
    <location>
        <begin position="57"/>
        <end position="313"/>
    </location>
</feature>
<dbReference type="Pfam" id="PF13407">
    <property type="entry name" value="Peripla_BP_4"/>
    <property type="match status" value="1"/>
</dbReference>
<dbReference type="PROSITE" id="PS51318">
    <property type="entry name" value="TAT"/>
    <property type="match status" value="1"/>
</dbReference>